<organism evidence="4 5">
    <name type="scientific">Eucalyptus globulus</name>
    <name type="common">Tasmanian blue gum</name>
    <dbReference type="NCBI Taxonomy" id="34317"/>
    <lineage>
        <taxon>Eukaryota</taxon>
        <taxon>Viridiplantae</taxon>
        <taxon>Streptophyta</taxon>
        <taxon>Embryophyta</taxon>
        <taxon>Tracheophyta</taxon>
        <taxon>Spermatophyta</taxon>
        <taxon>Magnoliopsida</taxon>
        <taxon>eudicotyledons</taxon>
        <taxon>Gunneridae</taxon>
        <taxon>Pentapetalae</taxon>
        <taxon>rosids</taxon>
        <taxon>malvids</taxon>
        <taxon>Myrtales</taxon>
        <taxon>Myrtaceae</taxon>
        <taxon>Myrtoideae</taxon>
        <taxon>Eucalypteae</taxon>
        <taxon>Eucalyptus</taxon>
    </lineage>
</organism>
<gene>
    <name evidence="4" type="ORF">ACJRO7_034543</name>
</gene>
<feature type="binding site" evidence="3">
    <location>
        <begin position="120"/>
        <end position="127"/>
    </location>
    <ligand>
        <name>substrate</name>
    </ligand>
</feature>
<dbReference type="SMART" id="SM00855">
    <property type="entry name" value="PGAM"/>
    <property type="match status" value="1"/>
</dbReference>
<evidence type="ECO:0000256" key="2">
    <source>
        <dbReference type="PIRSR" id="PIRSR613078-1"/>
    </source>
</evidence>
<evidence type="ECO:0000256" key="1">
    <source>
        <dbReference type="ARBA" id="ARBA00038362"/>
    </source>
</evidence>
<evidence type="ECO:0000313" key="5">
    <source>
        <dbReference type="Proteomes" id="UP001634007"/>
    </source>
</evidence>
<proteinExistence type="inferred from homology"/>
<dbReference type="SUPFAM" id="SSF53254">
    <property type="entry name" value="Phosphoglycerate mutase-like"/>
    <property type="match status" value="1"/>
</dbReference>
<dbReference type="EMBL" id="JBJKBG010000009">
    <property type="protein sequence ID" value="KAL3722190.1"/>
    <property type="molecule type" value="Genomic_DNA"/>
</dbReference>
<dbReference type="Pfam" id="PF00300">
    <property type="entry name" value="His_Phos_1"/>
    <property type="match status" value="1"/>
</dbReference>
<dbReference type="InterPro" id="IPR029033">
    <property type="entry name" value="His_PPase_superfam"/>
</dbReference>
<dbReference type="InterPro" id="IPR013078">
    <property type="entry name" value="His_Pase_superF_clade-1"/>
</dbReference>
<reference evidence="4 5" key="1">
    <citation type="submission" date="2024-11" db="EMBL/GenBank/DDBJ databases">
        <title>Chromosome-level genome assembly of Eucalyptus globulus Labill. provides insights into its genome evolution.</title>
        <authorList>
            <person name="Li X."/>
        </authorList>
    </citation>
    <scope>NUCLEOTIDE SEQUENCE [LARGE SCALE GENOMIC DNA]</scope>
    <source>
        <strain evidence="4">CL2024</strain>
        <tissue evidence="4">Fresh tender leaves</tissue>
    </source>
</reference>
<evidence type="ECO:0000256" key="3">
    <source>
        <dbReference type="PIRSR" id="PIRSR613078-2"/>
    </source>
</evidence>
<keyword evidence="5" id="KW-1185">Reference proteome</keyword>
<feature type="binding site" evidence="3">
    <location>
        <position position="171"/>
    </location>
    <ligand>
        <name>substrate</name>
    </ligand>
</feature>
<dbReference type="CDD" id="cd07067">
    <property type="entry name" value="HP_PGM_like"/>
    <property type="match status" value="1"/>
</dbReference>
<evidence type="ECO:0008006" key="6">
    <source>
        <dbReference type="Google" id="ProtNLM"/>
    </source>
</evidence>
<dbReference type="AlphaFoldDB" id="A0ABD3JCY5"/>
<dbReference type="Gene3D" id="3.40.50.1240">
    <property type="entry name" value="Phosphoglycerate mutase-like"/>
    <property type="match status" value="1"/>
</dbReference>
<name>A0ABD3JCY5_EUCGL</name>
<comment type="caution">
    <text evidence="4">The sequence shown here is derived from an EMBL/GenBank/DDBJ whole genome shotgun (WGS) entry which is preliminary data.</text>
</comment>
<dbReference type="InterPro" id="IPR050275">
    <property type="entry name" value="PGM_Phosphatase"/>
</dbReference>
<feature type="active site" description="Proton donor/acceptor" evidence="2">
    <location>
        <position position="196"/>
    </location>
</feature>
<dbReference type="InterPro" id="IPR001345">
    <property type="entry name" value="PG/BPGM_mutase_AS"/>
</dbReference>
<evidence type="ECO:0000313" key="4">
    <source>
        <dbReference type="EMBL" id="KAL3722190.1"/>
    </source>
</evidence>
<protein>
    <recommendedName>
        <fullName evidence="6">Phosphoglycerate mutase-like protein 4</fullName>
    </recommendedName>
</protein>
<comment type="similarity">
    <text evidence="1">Belongs to the phosphoglycerate mutase family.</text>
</comment>
<dbReference type="Proteomes" id="UP001634007">
    <property type="component" value="Unassembled WGS sequence"/>
</dbReference>
<sequence length="329" mass="37004">MMFSKKHLVWLIWYGERRRLRDHGERYAFCFLRHRSSMNFSAKDRQDEVRTALFCNFSPRTLSIATRFVGQRRSRMQGPEPNRVPAMSGLNSRVVADMVRNGDAQSVPIGADYAEIVVVRHGETDWNADGRFQGTLDVELNEIGRRQATAVGERLSREGKISAIYSSDLKRAFETANLIAAACGGLEVIKDPGLRERNFGELQGLQRHVAASVFPEAYKALQSQKTDQEIPGGGESIDQVYQRCTTCLRNISMKHKGERVIAVTHGGILRTLHERACPNQESVKFLNTSVNIFHLSDGDDWVFKSGGDVRHLDQIEYLRTGFGGDRTSG</sequence>
<feature type="active site" description="Tele-phosphohistidine intermediate" evidence="2">
    <location>
        <position position="121"/>
    </location>
</feature>
<dbReference type="PANTHER" id="PTHR48100">
    <property type="entry name" value="BROAD-SPECIFICITY PHOSPHATASE YOR283W-RELATED"/>
    <property type="match status" value="1"/>
</dbReference>
<dbReference type="PANTHER" id="PTHR48100:SF34">
    <property type="entry name" value="PHOSPHOGLYCERATE MUTASE-LIKE PROTEIN 4"/>
    <property type="match status" value="1"/>
</dbReference>
<dbReference type="PROSITE" id="PS00175">
    <property type="entry name" value="PG_MUTASE"/>
    <property type="match status" value="1"/>
</dbReference>
<accession>A0ABD3JCY5</accession>